<evidence type="ECO:0000256" key="1">
    <source>
        <dbReference type="SAM" id="MobiDB-lite"/>
    </source>
</evidence>
<gene>
    <name evidence="2" type="ORF">BS47DRAFT_1359656</name>
</gene>
<organism evidence="2 3">
    <name type="scientific">Hydnum rufescens UP504</name>
    <dbReference type="NCBI Taxonomy" id="1448309"/>
    <lineage>
        <taxon>Eukaryota</taxon>
        <taxon>Fungi</taxon>
        <taxon>Dikarya</taxon>
        <taxon>Basidiomycota</taxon>
        <taxon>Agaricomycotina</taxon>
        <taxon>Agaricomycetes</taxon>
        <taxon>Cantharellales</taxon>
        <taxon>Hydnaceae</taxon>
        <taxon>Hydnum</taxon>
    </lineage>
</organism>
<name>A0A9P6DWD5_9AGAM</name>
<feature type="compositionally biased region" description="Basic and acidic residues" evidence="1">
    <location>
        <begin position="95"/>
        <end position="108"/>
    </location>
</feature>
<keyword evidence="3" id="KW-1185">Reference proteome</keyword>
<feature type="region of interest" description="Disordered" evidence="1">
    <location>
        <begin position="34"/>
        <end position="128"/>
    </location>
</feature>
<sequence>MHRDSPSNVPLGHDNRGHGTFANIKCIVHFLHDFQRGPHVQATKDTSGDIRKRRAGTSVPDKESISRVNTPTKLEGGHKNKRNTKRSVPKRTREKVRIQRKDTSEKNPRWSATRDPQQREDGMKLTHK</sequence>
<feature type="compositionally biased region" description="Basic and acidic residues" evidence="1">
    <location>
        <begin position="116"/>
        <end position="128"/>
    </location>
</feature>
<evidence type="ECO:0000313" key="3">
    <source>
        <dbReference type="Proteomes" id="UP000886523"/>
    </source>
</evidence>
<comment type="caution">
    <text evidence="2">The sequence shown here is derived from an EMBL/GenBank/DDBJ whole genome shotgun (WGS) entry which is preliminary data.</text>
</comment>
<dbReference type="Proteomes" id="UP000886523">
    <property type="component" value="Unassembled WGS sequence"/>
</dbReference>
<accession>A0A9P6DWD5</accession>
<feature type="compositionally biased region" description="Basic residues" evidence="1">
    <location>
        <begin position="79"/>
        <end position="94"/>
    </location>
</feature>
<dbReference type="AlphaFoldDB" id="A0A9P6DWD5"/>
<reference evidence="2" key="1">
    <citation type="journal article" date="2020" name="Nat. Commun.">
        <title>Large-scale genome sequencing of mycorrhizal fungi provides insights into the early evolution of symbiotic traits.</title>
        <authorList>
            <person name="Miyauchi S."/>
            <person name="Kiss E."/>
            <person name="Kuo A."/>
            <person name="Drula E."/>
            <person name="Kohler A."/>
            <person name="Sanchez-Garcia M."/>
            <person name="Morin E."/>
            <person name="Andreopoulos B."/>
            <person name="Barry K.W."/>
            <person name="Bonito G."/>
            <person name="Buee M."/>
            <person name="Carver A."/>
            <person name="Chen C."/>
            <person name="Cichocki N."/>
            <person name="Clum A."/>
            <person name="Culley D."/>
            <person name="Crous P.W."/>
            <person name="Fauchery L."/>
            <person name="Girlanda M."/>
            <person name="Hayes R.D."/>
            <person name="Keri Z."/>
            <person name="LaButti K."/>
            <person name="Lipzen A."/>
            <person name="Lombard V."/>
            <person name="Magnuson J."/>
            <person name="Maillard F."/>
            <person name="Murat C."/>
            <person name="Nolan M."/>
            <person name="Ohm R.A."/>
            <person name="Pangilinan J."/>
            <person name="Pereira M.F."/>
            <person name="Perotto S."/>
            <person name="Peter M."/>
            <person name="Pfister S."/>
            <person name="Riley R."/>
            <person name="Sitrit Y."/>
            <person name="Stielow J.B."/>
            <person name="Szollosi G."/>
            <person name="Zifcakova L."/>
            <person name="Stursova M."/>
            <person name="Spatafora J.W."/>
            <person name="Tedersoo L."/>
            <person name="Vaario L.M."/>
            <person name="Yamada A."/>
            <person name="Yan M."/>
            <person name="Wang P."/>
            <person name="Xu J."/>
            <person name="Bruns T."/>
            <person name="Baldrian P."/>
            <person name="Vilgalys R."/>
            <person name="Dunand C."/>
            <person name="Henrissat B."/>
            <person name="Grigoriev I.V."/>
            <person name="Hibbett D."/>
            <person name="Nagy L.G."/>
            <person name="Martin F.M."/>
        </authorList>
    </citation>
    <scope>NUCLEOTIDE SEQUENCE</scope>
    <source>
        <strain evidence="2">UP504</strain>
    </source>
</reference>
<proteinExistence type="predicted"/>
<protein>
    <submittedName>
        <fullName evidence="2">Uncharacterized protein</fullName>
    </submittedName>
</protein>
<dbReference type="EMBL" id="MU128932">
    <property type="protein sequence ID" value="KAF9517371.1"/>
    <property type="molecule type" value="Genomic_DNA"/>
</dbReference>
<evidence type="ECO:0000313" key="2">
    <source>
        <dbReference type="EMBL" id="KAF9517371.1"/>
    </source>
</evidence>